<dbReference type="Gene3D" id="2.40.10.10">
    <property type="entry name" value="Trypsin-like serine proteases"/>
    <property type="match status" value="2"/>
</dbReference>
<name>W5JK92_ANODA</name>
<dbReference type="InterPro" id="IPR001254">
    <property type="entry name" value="Trypsin_dom"/>
</dbReference>
<keyword evidence="12" id="KW-1185">Reference proteome</keyword>
<feature type="domain" description="Peptidase S1" evidence="9">
    <location>
        <begin position="257"/>
        <end position="514"/>
    </location>
</feature>
<dbReference type="OMA" id="WDRRHTQ"/>
<evidence type="ECO:0000313" key="10">
    <source>
        <dbReference type="EMBL" id="ETN64541.1"/>
    </source>
</evidence>
<evidence type="ECO:0000256" key="8">
    <source>
        <dbReference type="ARBA" id="ARBA00024195"/>
    </source>
</evidence>
<dbReference type="Proteomes" id="UP000000673">
    <property type="component" value="Unassembled WGS sequence"/>
</dbReference>
<evidence type="ECO:0000256" key="1">
    <source>
        <dbReference type="ARBA" id="ARBA00004613"/>
    </source>
</evidence>
<dbReference type="InterPro" id="IPR018114">
    <property type="entry name" value="TRYPSIN_HIS"/>
</dbReference>
<evidence type="ECO:0000256" key="3">
    <source>
        <dbReference type="ARBA" id="ARBA00022588"/>
    </source>
</evidence>
<dbReference type="InterPro" id="IPR001314">
    <property type="entry name" value="Peptidase_S1A"/>
</dbReference>
<organism evidence="10">
    <name type="scientific">Anopheles darlingi</name>
    <name type="common">Mosquito</name>
    <dbReference type="NCBI Taxonomy" id="43151"/>
    <lineage>
        <taxon>Eukaryota</taxon>
        <taxon>Metazoa</taxon>
        <taxon>Ecdysozoa</taxon>
        <taxon>Arthropoda</taxon>
        <taxon>Hexapoda</taxon>
        <taxon>Insecta</taxon>
        <taxon>Pterygota</taxon>
        <taxon>Neoptera</taxon>
        <taxon>Endopterygota</taxon>
        <taxon>Diptera</taxon>
        <taxon>Nematocera</taxon>
        <taxon>Culicoidea</taxon>
        <taxon>Culicidae</taxon>
        <taxon>Anophelinae</taxon>
        <taxon>Anopheles</taxon>
    </lineage>
</organism>
<evidence type="ECO:0000256" key="7">
    <source>
        <dbReference type="ARBA" id="ARBA00023180"/>
    </source>
</evidence>
<protein>
    <recommendedName>
        <fullName evidence="9">Peptidase S1 domain-containing protein</fullName>
    </recommendedName>
</protein>
<keyword evidence="2" id="KW-0964">Secreted</keyword>
<accession>W5JK92</accession>
<keyword evidence="3" id="KW-0399">Innate immunity</keyword>
<reference evidence="10" key="2">
    <citation type="submission" date="2010-05" db="EMBL/GenBank/DDBJ databases">
        <authorList>
            <person name="Almeida L.G."/>
            <person name="Nicolas M.F."/>
            <person name="Souza R.C."/>
            <person name="Vasconcelos A.T.R."/>
        </authorList>
    </citation>
    <scope>NUCLEOTIDE SEQUENCE</scope>
</reference>
<sequence length="517" mass="55697">MPPNKQNMATSSRSFRSAVRDPWLVVTLYTIALLVPVAIAQLDGSFWWMNGNLLKQAEALRETKDVKAVVVSKDSAFEEVRVGGNSLTDGGDAPDCICVPLGRCRTGLATQDDVTVRDGLCGANSVCCRRNQIIPLNVTATSTTTGATTVYEPADRLIFDSQPPSSATTPKVVATNVGQATSEFDPGLLLELSALLLNHSGGLPEPLEPLDGNSVEPAVVNAPKEPTCGVRHRQALSSRVFFQDDDDADDSGATVELTGPAHGMANFGEFPWTVALYQLIRNGSFVYHCGAALLDVRTLITAAHCVSNNRLHPSRYVVHAGDWDRRHTQERLPHQERTVSRIIVHPNYYSGALFNDLALLLLDRPFDGIPANIQPVCLPTEQTADSTDLHDCLVTGWGGTPNSRSVQPILHYTVMPLVERETCETALRQHAPSLGRRFQLHPSAICAGGNSSSTKLQADTCEGSGGSPLVCADRRHGRYVVVGLVSWGIGCGDGIPAVLTNVAALSNWIRAQWSPVQ</sequence>
<reference evidence="11" key="4">
    <citation type="submission" date="2015-06" db="UniProtKB">
        <authorList>
            <consortium name="EnsemblMetazoa"/>
        </authorList>
    </citation>
    <scope>IDENTIFICATION</scope>
</reference>
<dbReference type="InterPro" id="IPR051487">
    <property type="entry name" value="Ser/Thr_Proteases_Immune/Dev"/>
</dbReference>
<dbReference type="GO" id="GO:0045087">
    <property type="term" value="P:innate immune response"/>
    <property type="evidence" value="ECO:0007669"/>
    <property type="project" value="UniProtKB-KW"/>
</dbReference>
<dbReference type="STRING" id="43151.W5JK92"/>
<dbReference type="PRINTS" id="PR00722">
    <property type="entry name" value="CHYMOTRYPSIN"/>
</dbReference>
<dbReference type="VEuPathDB" id="VectorBase:ADAC003717"/>
<dbReference type="EMBL" id="ADMH02000974">
    <property type="protein sequence ID" value="ETN64541.1"/>
    <property type="molecule type" value="Genomic_DNA"/>
</dbReference>
<dbReference type="SMART" id="SM00020">
    <property type="entry name" value="Tryp_SPc"/>
    <property type="match status" value="1"/>
</dbReference>
<evidence type="ECO:0000313" key="11">
    <source>
        <dbReference type="EnsemblMetazoa" id="ADAC003717-PA"/>
    </source>
</evidence>
<dbReference type="EnsemblMetazoa" id="ADAC003717-RA">
    <property type="protein sequence ID" value="ADAC003717-PA"/>
    <property type="gene ID" value="ADAC003717"/>
</dbReference>
<evidence type="ECO:0000259" key="9">
    <source>
        <dbReference type="PROSITE" id="PS50240"/>
    </source>
</evidence>
<dbReference type="AlphaFoldDB" id="W5JK92"/>
<dbReference type="VEuPathDB" id="VectorBase:ADAR2_001004"/>
<dbReference type="PROSITE" id="PS00134">
    <property type="entry name" value="TRYPSIN_HIS"/>
    <property type="match status" value="1"/>
</dbReference>
<comment type="subcellular location">
    <subcellularLocation>
        <location evidence="1">Secreted</location>
    </subcellularLocation>
</comment>
<evidence type="ECO:0000256" key="2">
    <source>
        <dbReference type="ARBA" id="ARBA00022525"/>
    </source>
</evidence>
<dbReference type="Pfam" id="PF00089">
    <property type="entry name" value="Trypsin"/>
    <property type="match status" value="1"/>
</dbReference>
<dbReference type="InterPro" id="IPR009003">
    <property type="entry name" value="Peptidase_S1_PA"/>
</dbReference>
<evidence type="ECO:0000313" key="12">
    <source>
        <dbReference type="Proteomes" id="UP000000673"/>
    </source>
</evidence>
<dbReference type="eggNOG" id="KOG3627">
    <property type="taxonomic scope" value="Eukaryota"/>
</dbReference>
<proteinExistence type="inferred from homology"/>
<reference evidence="10 12" key="1">
    <citation type="journal article" date="2010" name="BMC Genomics">
        <title>Combination of measures distinguishes pre-miRNAs from other stem-loops in the genome of the newly sequenced Anopheles darlingi.</title>
        <authorList>
            <person name="Mendes N.D."/>
            <person name="Freitas A.T."/>
            <person name="Vasconcelos A.T."/>
            <person name="Sagot M.F."/>
        </authorList>
    </citation>
    <scope>NUCLEOTIDE SEQUENCE</scope>
</reference>
<gene>
    <name evidence="10" type="ORF">AND_003717</name>
</gene>
<keyword evidence="7" id="KW-0325">Glycoprotein</keyword>
<dbReference type="HOGENOM" id="CLU_546563_0_0_1"/>
<evidence type="ECO:0000256" key="5">
    <source>
        <dbReference type="ARBA" id="ARBA00022859"/>
    </source>
</evidence>
<dbReference type="FunFam" id="2.40.10.10:FF:000054">
    <property type="entry name" value="Complement C1r subcomponent"/>
    <property type="match status" value="1"/>
</dbReference>
<dbReference type="CDD" id="cd00190">
    <property type="entry name" value="Tryp_SPc"/>
    <property type="match status" value="1"/>
</dbReference>
<dbReference type="PROSITE" id="PS50240">
    <property type="entry name" value="TRYPSIN_DOM"/>
    <property type="match status" value="1"/>
</dbReference>
<evidence type="ECO:0000256" key="6">
    <source>
        <dbReference type="ARBA" id="ARBA00023157"/>
    </source>
</evidence>
<keyword evidence="5" id="KW-0391">Immunity</keyword>
<comment type="similarity">
    <text evidence="8">Belongs to the peptidase S1 family. CLIP subfamily.</text>
</comment>
<dbReference type="PANTHER" id="PTHR24256">
    <property type="entry name" value="TRYPTASE-RELATED"/>
    <property type="match status" value="1"/>
</dbReference>
<reference evidence="10" key="3">
    <citation type="journal article" date="2013" name="Nucleic Acids Res.">
        <title>The genome of Anopheles darlingi, the main neotropical malaria vector.</title>
        <authorList>
            <person name="Marinotti O."/>
            <person name="Cerqueira G.C."/>
            <person name="de Almeida L.G."/>
            <person name="Ferro M.I."/>
            <person name="Loreto E.L."/>
            <person name="Zaha A."/>
            <person name="Teixeira S.M."/>
            <person name="Wespiser A.R."/>
            <person name="Almeida E Silva A."/>
            <person name="Schlindwein A.D."/>
            <person name="Pacheco A.C."/>
            <person name="Silva A.L."/>
            <person name="Graveley B.R."/>
            <person name="Walenz B.P."/>
            <person name="Lima Bde A."/>
            <person name="Ribeiro C.A."/>
            <person name="Nunes-Silva C.G."/>
            <person name="de Carvalho C.R."/>
            <person name="Soares C.M."/>
            <person name="de Menezes C.B."/>
            <person name="Matiolli C."/>
            <person name="Caffrey D."/>
            <person name="Araujo D.A."/>
            <person name="de Oliveira D.M."/>
            <person name="Golenbock D."/>
            <person name="Grisard E.C."/>
            <person name="Fantinatti-Garboggini F."/>
            <person name="de Carvalho F.M."/>
            <person name="Barcellos F.G."/>
            <person name="Prosdocimi F."/>
            <person name="May G."/>
            <person name="Azevedo Junior G.M."/>
            <person name="Guimaraes G.M."/>
            <person name="Goldman G.H."/>
            <person name="Padilha I.Q."/>
            <person name="Batista Jda S."/>
            <person name="Ferro J.A."/>
            <person name="Ribeiro J.M."/>
            <person name="Fietto J.L."/>
            <person name="Dabbas K.M."/>
            <person name="Cerdeira L."/>
            <person name="Agnez-Lima L.F."/>
            <person name="Brocchi M."/>
            <person name="de Carvalho M.O."/>
            <person name="Teixeira Mde M."/>
            <person name="Diniz Maia Mde M."/>
            <person name="Goldman M.H."/>
            <person name="Cruz Schneider M.P."/>
            <person name="Felipe M.S."/>
            <person name="Hungria M."/>
            <person name="Nicolas M.F."/>
            <person name="Pereira M."/>
            <person name="Montes M.A."/>
            <person name="Cantao M.E."/>
            <person name="Vincentz M."/>
            <person name="Rafael M.S."/>
            <person name="Silverman N."/>
            <person name="Stoco P.H."/>
            <person name="Souza R.C."/>
            <person name="Vicentini R."/>
            <person name="Gazzinelli R.T."/>
            <person name="Neves Rde O."/>
            <person name="Silva R."/>
            <person name="Astolfi-Filho S."/>
            <person name="Maciel T.E."/>
            <person name="Urmenyi T.P."/>
            <person name="Tadei W.P."/>
            <person name="Camargo E.P."/>
            <person name="de Vasconcelos A.T."/>
        </authorList>
    </citation>
    <scope>NUCLEOTIDE SEQUENCE</scope>
</reference>
<dbReference type="GO" id="GO:0004252">
    <property type="term" value="F:serine-type endopeptidase activity"/>
    <property type="evidence" value="ECO:0007669"/>
    <property type="project" value="InterPro"/>
</dbReference>
<dbReference type="InterPro" id="IPR043504">
    <property type="entry name" value="Peptidase_S1_PA_chymotrypsin"/>
</dbReference>
<dbReference type="SUPFAM" id="SSF50494">
    <property type="entry name" value="Trypsin-like serine proteases"/>
    <property type="match status" value="1"/>
</dbReference>
<keyword evidence="6" id="KW-1015">Disulfide bond</keyword>
<dbReference type="GO" id="GO:0005576">
    <property type="term" value="C:extracellular region"/>
    <property type="evidence" value="ECO:0007669"/>
    <property type="project" value="UniProtKB-SubCell"/>
</dbReference>
<dbReference type="GO" id="GO:0006508">
    <property type="term" value="P:proteolysis"/>
    <property type="evidence" value="ECO:0007669"/>
    <property type="project" value="InterPro"/>
</dbReference>
<evidence type="ECO:0000256" key="4">
    <source>
        <dbReference type="ARBA" id="ARBA00022729"/>
    </source>
</evidence>
<keyword evidence="4" id="KW-0732">Signal</keyword>
<dbReference type="FunFam" id="2.40.10.10:FF:000068">
    <property type="entry name" value="transmembrane protease serine 2"/>
    <property type="match status" value="1"/>
</dbReference>